<dbReference type="PANTHER" id="PTHR39201">
    <property type="entry name" value="EXPORTED PROTEIN-RELATED"/>
    <property type="match status" value="1"/>
</dbReference>
<comment type="caution">
    <text evidence="4">The sequence shown here is derived from an EMBL/GenBank/DDBJ whole genome shotgun (WGS) entry which is preliminary data.</text>
</comment>
<dbReference type="AlphaFoldDB" id="A0A2V3Y6K1"/>
<evidence type="ECO:0000259" key="3">
    <source>
        <dbReference type="Pfam" id="PF18050"/>
    </source>
</evidence>
<feature type="domain" description="Flavodoxin-like" evidence="2">
    <location>
        <begin position="105"/>
        <end position="220"/>
    </location>
</feature>
<keyword evidence="5" id="KW-1185">Reference proteome</keyword>
<evidence type="ECO:0000259" key="2">
    <source>
        <dbReference type="Pfam" id="PF12682"/>
    </source>
</evidence>
<dbReference type="GO" id="GO:0016651">
    <property type="term" value="F:oxidoreductase activity, acting on NAD(P)H"/>
    <property type="evidence" value="ECO:0007669"/>
    <property type="project" value="UniProtKB-ARBA"/>
</dbReference>
<dbReference type="Proteomes" id="UP000248057">
    <property type="component" value="Unassembled WGS sequence"/>
</dbReference>
<dbReference type="PANTHER" id="PTHR39201:SF1">
    <property type="entry name" value="FLAVODOXIN-LIKE DOMAIN-CONTAINING PROTEIN"/>
    <property type="match status" value="1"/>
</dbReference>
<dbReference type="Pfam" id="PF18050">
    <property type="entry name" value="Cyclophil_like2"/>
    <property type="match status" value="1"/>
</dbReference>
<evidence type="ECO:0000313" key="5">
    <source>
        <dbReference type="Proteomes" id="UP000248057"/>
    </source>
</evidence>
<feature type="domain" description="Cyclophilin-like" evidence="3">
    <location>
        <begin position="270"/>
        <end position="373"/>
    </location>
</feature>
<reference evidence="4 5" key="1">
    <citation type="submission" date="2018-05" db="EMBL/GenBank/DDBJ databases">
        <title>Genomic Encyclopedia of Type Strains, Phase IV (KMG-IV): sequencing the most valuable type-strain genomes for metagenomic binning, comparative biology and taxonomic classification.</title>
        <authorList>
            <person name="Goeker M."/>
        </authorList>
    </citation>
    <scope>NUCLEOTIDE SEQUENCE [LARGE SCALE GENOMIC DNA]</scope>
    <source>
        <strain evidence="4 5">DSM 24995</strain>
    </source>
</reference>
<accession>A0A2V3Y6K1</accession>
<dbReference type="InterPro" id="IPR029039">
    <property type="entry name" value="Flavoprotein-like_sf"/>
</dbReference>
<name>A0A2V3Y6K1_9FIRM</name>
<dbReference type="GeneID" id="86065259"/>
<dbReference type="InterPro" id="IPR029000">
    <property type="entry name" value="Cyclophilin-like_dom_sf"/>
</dbReference>
<organism evidence="4 5">
    <name type="scientific">Hungatella effluvii</name>
    <dbReference type="NCBI Taxonomy" id="1096246"/>
    <lineage>
        <taxon>Bacteria</taxon>
        <taxon>Bacillati</taxon>
        <taxon>Bacillota</taxon>
        <taxon>Clostridia</taxon>
        <taxon>Lachnospirales</taxon>
        <taxon>Lachnospiraceae</taxon>
        <taxon>Hungatella</taxon>
    </lineage>
</organism>
<sequence length="382" mass="42175">MKFKKLAAGLLCLMLSICLMACAGESEVIDSIVTRNETEIQMESQGEETSQEASVEPILGQEKTGNGNILIAYFTWADNTYVENPDAVDVDATTSASVLPPGNAALLASWIQESVGGDLFSIIVEEPYSSDYDECLDRAAEERAQNARPTLTSHVEDMSRYDIVFLGLPNWWYGSPMAVLSFLEEYDFTGKTIIPFVTHGTGGFASTLTDIQSVLPDDITMLEAIGIYRPEVKESHQAVQEWIAGLGIDFDAGEGSSAATAETGENRVQISFRDMQVVVKMEDNSASRNLLEQLPLTLEFEDYNRTEKIAYMDAELDYGDAPDSCNAVAGVMAYYIPWGNLSLFYEDFRESDQLVPLGMVESGQEFIRLLENGESVLIERIE</sequence>
<keyword evidence="1" id="KW-0732">Signal</keyword>
<evidence type="ECO:0000256" key="1">
    <source>
        <dbReference type="SAM" id="SignalP"/>
    </source>
</evidence>
<dbReference type="Gene3D" id="3.40.50.360">
    <property type="match status" value="1"/>
</dbReference>
<dbReference type="Gene3D" id="2.40.100.20">
    <property type="match status" value="1"/>
</dbReference>
<dbReference type="InterPro" id="IPR041183">
    <property type="entry name" value="Cyclophilin-like"/>
</dbReference>
<dbReference type="SUPFAM" id="SSF50891">
    <property type="entry name" value="Cyclophilin-like"/>
    <property type="match status" value="1"/>
</dbReference>
<feature type="chain" id="PRO_5016086643" description="Flavodoxin" evidence="1">
    <location>
        <begin position="24"/>
        <end position="382"/>
    </location>
</feature>
<dbReference type="GO" id="GO:0010181">
    <property type="term" value="F:FMN binding"/>
    <property type="evidence" value="ECO:0007669"/>
    <property type="project" value="InterPro"/>
</dbReference>
<evidence type="ECO:0000313" key="4">
    <source>
        <dbReference type="EMBL" id="PXX54261.1"/>
    </source>
</evidence>
<protein>
    <recommendedName>
        <fullName evidence="6">Flavodoxin</fullName>
    </recommendedName>
</protein>
<evidence type="ECO:0008006" key="6">
    <source>
        <dbReference type="Google" id="ProtNLM"/>
    </source>
</evidence>
<gene>
    <name evidence="4" type="ORF">DFR60_10486</name>
</gene>
<dbReference type="InterPro" id="IPR008254">
    <property type="entry name" value="Flavodoxin/NO_synth"/>
</dbReference>
<dbReference type="EMBL" id="QJKD01000004">
    <property type="protein sequence ID" value="PXX54261.1"/>
    <property type="molecule type" value="Genomic_DNA"/>
</dbReference>
<dbReference type="SUPFAM" id="SSF52218">
    <property type="entry name" value="Flavoproteins"/>
    <property type="match status" value="1"/>
</dbReference>
<dbReference type="RefSeq" id="WP_207659514.1">
    <property type="nucleotide sequence ID" value="NZ_QJKD01000004.1"/>
</dbReference>
<feature type="signal peptide" evidence="1">
    <location>
        <begin position="1"/>
        <end position="23"/>
    </location>
</feature>
<proteinExistence type="predicted"/>
<dbReference type="Pfam" id="PF12682">
    <property type="entry name" value="Flavodoxin_4"/>
    <property type="match status" value="1"/>
</dbReference>